<evidence type="ECO:0000256" key="10">
    <source>
        <dbReference type="ARBA" id="ARBA00023136"/>
    </source>
</evidence>
<evidence type="ECO:0000256" key="9">
    <source>
        <dbReference type="ARBA" id="ARBA00022989"/>
    </source>
</evidence>
<dbReference type="AlphaFoldDB" id="A0A432WTL2"/>
<feature type="transmembrane region" description="Helical" evidence="12">
    <location>
        <begin position="208"/>
        <end position="230"/>
    </location>
</feature>
<evidence type="ECO:0000256" key="2">
    <source>
        <dbReference type="ARBA" id="ARBA00022475"/>
    </source>
</evidence>
<dbReference type="Pfam" id="PF00953">
    <property type="entry name" value="Glycos_transf_4"/>
    <property type="match status" value="1"/>
</dbReference>
<evidence type="ECO:0000313" key="14">
    <source>
        <dbReference type="EMBL" id="RUO37115.1"/>
    </source>
</evidence>
<comment type="cofactor">
    <cofactor evidence="12">
        <name>Mn(2+)</name>
        <dbReference type="ChEBI" id="CHEBI:29035"/>
    </cofactor>
</comment>
<dbReference type="UniPathway" id="UPA00281"/>
<feature type="transmembrane region" description="Helical" evidence="12">
    <location>
        <begin position="291"/>
        <end position="316"/>
    </location>
</feature>
<keyword evidence="7 12" id="KW-0460">Magnesium</keyword>
<keyword evidence="9 12" id="KW-1133">Transmembrane helix</keyword>
<evidence type="ECO:0000256" key="7">
    <source>
        <dbReference type="ARBA" id="ARBA00022842"/>
    </source>
</evidence>
<comment type="caution">
    <text evidence="12">Lacks conserved residue(s) required for the propagation of feature annotation.</text>
</comment>
<keyword evidence="15" id="KW-1185">Reference proteome</keyword>
<comment type="caution">
    <text evidence="14">The sequence shown here is derived from an EMBL/GenBank/DDBJ whole genome shotgun (WGS) entry which is preliminary data.</text>
</comment>
<evidence type="ECO:0000256" key="12">
    <source>
        <dbReference type="HAMAP-Rule" id="MF_02030"/>
    </source>
</evidence>
<dbReference type="GO" id="GO:0009243">
    <property type="term" value="P:O antigen biosynthetic process"/>
    <property type="evidence" value="ECO:0007669"/>
    <property type="project" value="UniProtKB-UniRule"/>
</dbReference>
<keyword evidence="6 12" id="KW-0812">Transmembrane</keyword>
<comment type="function">
    <text evidence="12">Catalyzes the transfer of the GlcNAc-1-phosphate moiety from UDP-GlcNAc onto the carrier lipid undecaprenyl phosphate (C55-P), yielding GlcNAc-pyrophosphoryl-undecaprenyl (GlcNAc-PP-C55).</text>
</comment>
<dbReference type="GO" id="GO:0016757">
    <property type="term" value="F:glycosyltransferase activity"/>
    <property type="evidence" value="ECO:0007669"/>
    <property type="project" value="UniProtKB-KW"/>
</dbReference>
<dbReference type="EC" id="2.7.8.33" evidence="12"/>
<dbReference type="InterPro" id="IPR012750">
    <property type="entry name" value="ECA_WecA-rel"/>
</dbReference>
<keyword evidence="5 12" id="KW-0808">Transferase</keyword>
<comment type="similarity">
    <text evidence="12">Belongs to the glycosyltransferase 4 family. WecA subfamily.</text>
</comment>
<dbReference type="HAMAP" id="MF_02030">
    <property type="entry name" value="WecA_Gammaproteo"/>
    <property type="match status" value="1"/>
</dbReference>
<evidence type="ECO:0000256" key="13">
    <source>
        <dbReference type="PIRSR" id="PIRSR600715-1"/>
    </source>
</evidence>
<dbReference type="GO" id="GO:0000287">
    <property type="term" value="F:magnesium ion binding"/>
    <property type="evidence" value="ECO:0007669"/>
    <property type="project" value="InterPro"/>
</dbReference>
<keyword evidence="11 12" id="KW-0464">Manganese</keyword>
<protein>
    <recommendedName>
        <fullName evidence="12">Undecaprenyl-phosphate alpha-N-acetylglucosaminyl 1-phosphate transferase</fullName>
        <ecNumber evidence="12">2.7.8.33</ecNumber>
    </recommendedName>
    <alternativeName>
        <fullName evidence="12">UDP-GlcNAc:undecaprenyl-phosphate GlcNAc-1-phosphate transferase</fullName>
    </alternativeName>
    <alternativeName>
        <fullName evidence="12">Undecaprenyl-phosphate GlcNAc-1-phosphate transferase</fullName>
    </alternativeName>
</protein>
<keyword evidence="13" id="KW-0479">Metal-binding</keyword>
<keyword evidence="2 12" id="KW-1003">Cell membrane</keyword>
<dbReference type="GO" id="GO:0071555">
    <property type="term" value="P:cell wall organization"/>
    <property type="evidence" value="ECO:0007669"/>
    <property type="project" value="TreeGrafter"/>
</dbReference>
<keyword evidence="3 12" id="KW-0997">Cell inner membrane</keyword>
<name>A0A432WTL2_9GAMM</name>
<evidence type="ECO:0000313" key="15">
    <source>
        <dbReference type="Proteomes" id="UP000286976"/>
    </source>
</evidence>
<feature type="transmembrane region" description="Helical" evidence="12">
    <location>
        <begin position="95"/>
        <end position="113"/>
    </location>
</feature>
<proteinExistence type="inferred from homology"/>
<comment type="pathway">
    <text evidence="12">Bacterial outer membrane biogenesis; LPS O-antigen biosynthesis.</text>
</comment>
<dbReference type="PANTHER" id="PTHR22926:SF3">
    <property type="entry name" value="UNDECAPRENYL-PHOSPHATE ALPHA-N-ACETYLGLUCOSAMINYL 1-PHOSPHATE TRANSFERASE"/>
    <property type="match status" value="1"/>
</dbReference>
<gene>
    <name evidence="12" type="primary">wecA</name>
    <name evidence="14" type="ORF">CWE15_11435</name>
</gene>
<feature type="transmembrane region" description="Helical" evidence="12">
    <location>
        <begin position="177"/>
        <end position="196"/>
    </location>
</feature>
<evidence type="ECO:0000256" key="6">
    <source>
        <dbReference type="ARBA" id="ARBA00022692"/>
    </source>
</evidence>
<keyword evidence="10 12" id="KW-0472">Membrane</keyword>
<keyword evidence="8 12" id="KW-0448">Lipopolysaccharide biosynthesis</keyword>
<feature type="transmembrane region" description="Helical" evidence="12">
    <location>
        <begin position="125"/>
        <end position="143"/>
    </location>
</feature>
<dbReference type="Proteomes" id="UP000286976">
    <property type="component" value="Unassembled WGS sequence"/>
</dbReference>
<evidence type="ECO:0000256" key="11">
    <source>
        <dbReference type="ARBA" id="ARBA00023211"/>
    </source>
</evidence>
<evidence type="ECO:0000256" key="3">
    <source>
        <dbReference type="ARBA" id="ARBA00022519"/>
    </source>
</evidence>
<dbReference type="GO" id="GO:0005886">
    <property type="term" value="C:plasma membrane"/>
    <property type="evidence" value="ECO:0007669"/>
    <property type="project" value="UniProtKB-SubCell"/>
</dbReference>
<dbReference type="RefSeq" id="WP_126758212.1">
    <property type="nucleotide sequence ID" value="NZ_PIPQ01000013.1"/>
</dbReference>
<dbReference type="GO" id="GO:0030145">
    <property type="term" value="F:manganese ion binding"/>
    <property type="evidence" value="ECO:0007669"/>
    <property type="project" value="InterPro"/>
</dbReference>
<accession>A0A432WTL2</accession>
<dbReference type="InterPro" id="IPR000715">
    <property type="entry name" value="Glycosyl_transferase_4"/>
</dbReference>
<dbReference type="PANTHER" id="PTHR22926">
    <property type="entry name" value="PHOSPHO-N-ACETYLMURAMOYL-PENTAPEPTIDE-TRANSFERASE"/>
    <property type="match status" value="1"/>
</dbReference>
<evidence type="ECO:0000256" key="5">
    <source>
        <dbReference type="ARBA" id="ARBA00022679"/>
    </source>
</evidence>
<dbReference type="CDD" id="cd06853">
    <property type="entry name" value="GT_WecA_like"/>
    <property type="match status" value="1"/>
</dbReference>
<reference evidence="14 15" key="1">
    <citation type="journal article" date="2011" name="Front. Microbiol.">
        <title>Genomic signatures of strain selection and enhancement in Bacillus atrophaeus var. globigii, a historical biowarfare simulant.</title>
        <authorList>
            <person name="Gibbons H.S."/>
            <person name="Broomall S.M."/>
            <person name="McNew L.A."/>
            <person name="Daligault H."/>
            <person name="Chapman C."/>
            <person name="Bruce D."/>
            <person name="Karavis M."/>
            <person name="Krepps M."/>
            <person name="McGregor P.A."/>
            <person name="Hong C."/>
            <person name="Park K.H."/>
            <person name="Akmal A."/>
            <person name="Feldman A."/>
            <person name="Lin J.S."/>
            <person name="Chang W.E."/>
            <person name="Higgs B.W."/>
            <person name="Demirev P."/>
            <person name="Lindquist J."/>
            <person name="Liem A."/>
            <person name="Fochler E."/>
            <person name="Read T.D."/>
            <person name="Tapia R."/>
            <person name="Johnson S."/>
            <person name="Bishop-Lilly K.A."/>
            <person name="Detter C."/>
            <person name="Han C."/>
            <person name="Sozhamannan S."/>
            <person name="Rosenzweig C.N."/>
            <person name="Skowronski E.W."/>
        </authorList>
    </citation>
    <scope>NUCLEOTIDE SEQUENCE [LARGE SCALE GENOMIC DNA]</scope>
    <source>
        <strain evidence="14 15">AIT1</strain>
    </source>
</reference>
<sequence>MFLAFTTFTFSFLGILALSKAANGLGLVDKPNARKSHSGHIPLVGGVSIFFSSSIAFLLILSFTTTTMALFASLTLMALTGVLDDRFDLSVRLRIMIQLIAASILVFSADIQIHRLGNPFGFGDINLFFLSGPFTILAIMTAMNAYNMVDGIDGLLGLLATISFVGLAFLACITGNTLVLFCACIMILALIPYLLFNLEVIKGRKVFMGDAGSMFIGLVIVWMMVLILNPDLVKHYGLNVELNLSSSYEVRPVVMLWVIALPLMDMLGVMVRRVVKKQNPFKPDRDHLHHIFLRAGFSSLETLLIISVSALFWLSVGLGLEYLQVSESAIFALYLFVFGVYLFCLMKAQLVVTVFRTFVTRAHS</sequence>
<evidence type="ECO:0000256" key="1">
    <source>
        <dbReference type="ARBA" id="ARBA00004651"/>
    </source>
</evidence>
<comment type="catalytic activity">
    <reaction evidence="12">
        <text>di-trans,octa-cis-undecaprenyl phosphate + UDP-N-acetyl-alpha-D-glucosamine = N-acetyl-alpha-D-glucosaminyl-di-trans,octa-cis-undecaprenyl diphosphate + UMP</text>
        <dbReference type="Rhea" id="RHEA:28090"/>
        <dbReference type="ChEBI" id="CHEBI:57705"/>
        <dbReference type="ChEBI" id="CHEBI:57865"/>
        <dbReference type="ChEBI" id="CHEBI:60392"/>
        <dbReference type="ChEBI" id="CHEBI:62959"/>
        <dbReference type="EC" id="2.7.8.33"/>
    </reaction>
</comment>
<feature type="binding site" evidence="13">
    <location>
        <position position="210"/>
    </location>
    <ligand>
        <name>Mg(2+)</name>
        <dbReference type="ChEBI" id="CHEBI:18420"/>
    </ligand>
</feature>
<feature type="transmembrane region" description="Helical" evidence="12">
    <location>
        <begin position="250"/>
        <end position="271"/>
    </location>
</feature>
<evidence type="ECO:0000256" key="4">
    <source>
        <dbReference type="ARBA" id="ARBA00022676"/>
    </source>
</evidence>
<feature type="binding site" evidence="13">
    <location>
        <position position="147"/>
    </location>
    <ligand>
        <name>Mg(2+)</name>
        <dbReference type="ChEBI" id="CHEBI:18420"/>
    </ligand>
</feature>
<dbReference type="GO" id="GO:0036380">
    <property type="term" value="F:UDP-N-acetylglucosamine-undecaprenyl-phosphate N-acetylglucosaminephosphotransferase activity"/>
    <property type="evidence" value="ECO:0007669"/>
    <property type="project" value="UniProtKB-UniRule"/>
</dbReference>
<dbReference type="OrthoDB" id="9783652at2"/>
<dbReference type="GO" id="GO:0044038">
    <property type="term" value="P:cell wall macromolecule biosynthetic process"/>
    <property type="evidence" value="ECO:0007669"/>
    <property type="project" value="TreeGrafter"/>
</dbReference>
<comment type="subcellular location">
    <subcellularLocation>
        <location evidence="12">Cell inner membrane</location>
        <topology evidence="12">Multi-pass membrane protein</topology>
    </subcellularLocation>
    <subcellularLocation>
        <location evidence="1">Cell membrane</location>
        <topology evidence="1">Multi-pass membrane protein</topology>
    </subcellularLocation>
</comment>
<keyword evidence="4 12" id="KW-0328">Glycosyltransferase</keyword>
<feature type="transmembrane region" description="Helical" evidence="12">
    <location>
        <begin position="155"/>
        <end position="171"/>
    </location>
</feature>
<feature type="transmembrane region" description="Helical" evidence="12">
    <location>
        <begin position="328"/>
        <end position="346"/>
    </location>
</feature>
<feature type="transmembrane region" description="Helical" evidence="12">
    <location>
        <begin position="55"/>
        <end position="83"/>
    </location>
</feature>
<comment type="cofactor">
    <cofactor evidence="12 13">
        <name>Mg(2+)</name>
        <dbReference type="ChEBI" id="CHEBI:18420"/>
    </cofactor>
</comment>
<organism evidence="14 15">
    <name type="scientific">Aliidiomarina taiwanensis</name>
    <dbReference type="NCBI Taxonomy" id="946228"/>
    <lineage>
        <taxon>Bacteria</taxon>
        <taxon>Pseudomonadati</taxon>
        <taxon>Pseudomonadota</taxon>
        <taxon>Gammaproteobacteria</taxon>
        <taxon>Alteromonadales</taxon>
        <taxon>Idiomarinaceae</taxon>
        <taxon>Aliidiomarina</taxon>
    </lineage>
</organism>
<dbReference type="EMBL" id="PIPQ01000013">
    <property type="protein sequence ID" value="RUO37115.1"/>
    <property type="molecule type" value="Genomic_DNA"/>
</dbReference>
<dbReference type="GO" id="GO:0009276">
    <property type="term" value="C:Gram-negative-bacterium-type cell wall"/>
    <property type="evidence" value="ECO:0007669"/>
    <property type="project" value="InterPro"/>
</dbReference>
<evidence type="ECO:0000256" key="8">
    <source>
        <dbReference type="ARBA" id="ARBA00022985"/>
    </source>
</evidence>